<organism evidence="2 3">
    <name type="scientific">Cylindrobasidium torrendii FP15055 ss-10</name>
    <dbReference type="NCBI Taxonomy" id="1314674"/>
    <lineage>
        <taxon>Eukaryota</taxon>
        <taxon>Fungi</taxon>
        <taxon>Dikarya</taxon>
        <taxon>Basidiomycota</taxon>
        <taxon>Agaricomycotina</taxon>
        <taxon>Agaricomycetes</taxon>
        <taxon>Agaricomycetidae</taxon>
        <taxon>Agaricales</taxon>
        <taxon>Marasmiineae</taxon>
        <taxon>Physalacriaceae</taxon>
        <taxon>Cylindrobasidium</taxon>
    </lineage>
</organism>
<dbReference type="Proteomes" id="UP000054007">
    <property type="component" value="Unassembled WGS sequence"/>
</dbReference>
<reference evidence="2 3" key="1">
    <citation type="journal article" date="2015" name="Fungal Genet. Biol.">
        <title>Evolution of novel wood decay mechanisms in Agaricales revealed by the genome sequences of Fistulina hepatica and Cylindrobasidium torrendii.</title>
        <authorList>
            <person name="Floudas D."/>
            <person name="Held B.W."/>
            <person name="Riley R."/>
            <person name="Nagy L.G."/>
            <person name="Koehler G."/>
            <person name="Ransdell A.S."/>
            <person name="Younus H."/>
            <person name="Chow J."/>
            <person name="Chiniquy J."/>
            <person name="Lipzen A."/>
            <person name="Tritt A."/>
            <person name="Sun H."/>
            <person name="Haridas S."/>
            <person name="LaButti K."/>
            <person name="Ohm R.A."/>
            <person name="Kues U."/>
            <person name="Blanchette R.A."/>
            <person name="Grigoriev I.V."/>
            <person name="Minto R.E."/>
            <person name="Hibbett D.S."/>
        </authorList>
    </citation>
    <scope>NUCLEOTIDE SEQUENCE [LARGE SCALE GENOMIC DNA]</scope>
    <source>
        <strain evidence="2 3">FP15055 ss-10</strain>
    </source>
</reference>
<evidence type="ECO:0000256" key="1">
    <source>
        <dbReference type="SAM" id="MobiDB-lite"/>
    </source>
</evidence>
<evidence type="ECO:0000313" key="3">
    <source>
        <dbReference type="Proteomes" id="UP000054007"/>
    </source>
</evidence>
<sequence>MASDAMTASTSSLSRPATPDFERGQHTLEDSEIFPSGRNSLDLAANTIDDLTIALANFSRVPSPEPPSLVTCCCAKEDCEHMHAWLSMKNRLESRLILSAEVGQALLQRHEAYVRRHELRKRSGSVNFDEDEPTLDEQEKRIFELTQERDTIERRLTQALVNNEITEVSNKTILQELQESKATITRLSTGQAKSIGWENRLAAAMKERDDMQQERDSESHRARLAESRFAALKDKTARLQADVRRLQDDLQDRRLNRLESSETLLQDARSQLEALQRSLSPSVASEQTELTKVLESLMDDNETLKRDNAELQHFLSESREEIHALQEEVEEHRASQPSRSGRRSPKTPTFRQHFHTGSMPSSSLREHMMERTRIHRPNDLLTPESHPRPLSPADSDSKWTSFSQPRVAYHLDVEDADDDATDEFERRSPRPLLLLSRSRAVQTDPVYIDRGLLATTPSPHDPRSETSSFSESAASNMAQLVERVSSLLNRMMQADALTLTNRLKRQHLHGADIGHLSRSTVNAILSEAAGLRLQFRALLDDDKVVTTCNRRDLRALLKLFREIFVELGQLRVTMNEIVLDPSIAAQVRELVMNPAKAEAEALKRQTPGNDMNGSGWMGPLSKLFGSVAPSPAPQPARNTSGLQRSVSGRAPQRFVPKLGPALSASATTVNVEFSGSGVGRAITTSTPPPSRQGTLVQPQPQASTSTSVMGIFAGAPARTATPDPWVVLPRGASSQSRPHTPATAATTSTLRLATDRRMSRNVDAIVSDMNSPAGHGREGDEAAERDVLGPLVERRLRRRGLSDSSIRSTFVAHESEAISDAGEQAEPSRGWPVLKALSRRVTSNLRAMSGAPATSAASDTERSTPSRAGSTGSKETSRVRDTEQFGKFMAIPGLSPWTGGEAMVYGESDLFGGSPPATIRSSEASFSERALRRDMF</sequence>
<gene>
    <name evidence="2" type="ORF">CYLTODRAFT_435731</name>
</gene>
<proteinExistence type="predicted"/>
<dbReference type="AlphaFoldDB" id="A0A0D7BIK7"/>
<dbReference type="OrthoDB" id="4088568at2759"/>
<protein>
    <submittedName>
        <fullName evidence="2">Uncharacterized protein</fullName>
    </submittedName>
</protein>
<feature type="compositionally biased region" description="Basic and acidic residues" evidence="1">
    <location>
        <begin position="775"/>
        <end position="786"/>
    </location>
</feature>
<feature type="region of interest" description="Disordered" evidence="1">
    <location>
        <begin position="377"/>
        <end position="401"/>
    </location>
</feature>
<feature type="compositionally biased region" description="Polar residues" evidence="1">
    <location>
        <begin position="636"/>
        <end position="646"/>
    </location>
</feature>
<feature type="compositionally biased region" description="Low complexity" evidence="1">
    <location>
        <begin position="1"/>
        <end position="14"/>
    </location>
</feature>
<accession>A0A0D7BIK7</accession>
<evidence type="ECO:0000313" key="2">
    <source>
        <dbReference type="EMBL" id="KIY70393.1"/>
    </source>
</evidence>
<feature type="region of interest" description="Disordered" evidence="1">
    <location>
        <begin position="846"/>
        <end position="883"/>
    </location>
</feature>
<feature type="region of interest" description="Disordered" evidence="1">
    <location>
        <begin position="767"/>
        <end position="786"/>
    </location>
</feature>
<feature type="region of interest" description="Disordered" evidence="1">
    <location>
        <begin position="452"/>
        <end position="473"/>
    </location>
</feature>
<feature type="region of interest" description="Disordered" evidence="1">
    <location>
        <begin position="628"/>
        <end position="647"/>
    </location>
</feature>
<feature type="region of interest" description="Disordered" evidence="1">
    <location>
        <begin position="1"/>
        <end position="23"/>
    </location>
</feature>
<feature type="region of interest" description="Disordered" evidence="1">
    <location>
        <begin position="327"/>
        <end position="365"/>
    </location>
</feature>
<name>A0A0D7BIK7_9AGAR</name>
<dbReference type="Gene3D" id="1.10.287.1490">
    <property type="match status" value="1"/>
</dbReference>
<feature type="compositionally biased region" description="Polar residues" evidence="1">
    <location>
        <begin position="865"/>
        <end position="874"/>
    </location>
</feature>
<keyword evidence="3" id="KW-1185">Reference proteome</keyword>
<dbReference type="EMBL" id="KN880469">
    <property type="protein sequence ID" value="KIY70393.1"/>
    <property type="molecule type" value="Genomic_DNA"/>
</dbReference>
<dbReference type="STRING" id="1314674.A0A0D7BIK7"/>